<reference evidence="1 2" key="1">
    <citation type="submission" date="2016-11" db="EMBL/GenBank/DDBJ databases">
        <authorList>
            <person name="Jaros S."/>
            <person name="Januszkiewicz K."/>
            <person name="Wedrychowicz H."/>
        </authorList>
    </citation>
    <scope>NUCLEOTIDE SEQUENCE [LARGE SCALE GENOMIC DNA]</scope>
    <source>
        <strain evidence="1 2">DSM 15930</strain>
    </source>
</reference>
<name>A0A1M7LCG5_9FIRM</name>
<protein>
    <submittedName>
        <fullName evidence="1">Uncharacterized protein</fullName>
    </submittedName>
</protein>
<keyword evidence="2" id="KW-1185">Reference proteome</keyword>
<evidence type="ECO:0000313" key="1">
    <source>
        <dbReference type="EMBL" id="SHM75707.1"/>
    </source>
</evidence>
<accession>A0A1M7LCG5</accession>
<dbReference type="STRING" id="1120996.SAMN02746066_03177"/>
<dbReference type="AlphaFoldDB" id="A0A1M7LCG5"/>
<proteinExistence type="predicted"/>
<dbReference type="Proteomes" id="UP000184038">
    <property type="component" value="Unassembled WGS sequence"/>
</dbReference>
<organism evidence="1 2">
    <name type="scientific">Anaerosporobacter mobilis DSM 15930</name>
    <dbReference type="NCBI Taxonomy" id="1120996"/>
    <lineage>
        <taxon>Bacteria</taxon>
        <taxon>Bacillati</taxon>
        <taxon>Bacillota</taxon>
        <taxon>Clostridia</taxon>
        <taxon>Lachnospirales</taxon>
        <taxon>Lachnospiraceae</taxon>
        <taxon>Anaerosporobacter</taxon>
    </lineage>
</organism>
<evidence type="ECO:0000313" key="2">
    <source>
        <dbReference type="Proteomes" id="UP000184038"/>
    </source>
</evidence>
<dbReference type="EMBL" id="FRCP01000016">
    <property type="protein sequence ID" value="SHM75707.1"/>
    <property type="molecule type" value="Genomic_DNA"/>
</dbReference>
<sequence>MCGKFLLCQSKDYIPSFLNDLVYMLVMDLSGSYNIHILTLQGEYYV</sequence>
<gene>
    <name evidence="1" type="ORF">SAMN02746066_03177</name>
</gene>